<evidence type="ECO:0000256" key="2">
    <source>
        <dbReference type="ARBA" id="ARBA00022679"/>
    </source>
</evidence>
<keyword evidence="2 4" id="KW-0808">Transferase</keyword>
<dbReference type="GO" id="GO:0016757">
    <property type="term" value="F:glycosyltransferase activity"/>
    <property type="evidence" value="ECO:0007669"/>
    <property type="project" value="UniProtKB-KW"/>
</dbReference>
<comment type="caution">
    <text evidence="4">The sequence shown here is derived from an EMBL/GenBank/DDBJ whole genome shotgun (WGS) entry which is preliminary data.</text>
</comment>
<protein>
    <submittedName>
        <fullName evidence="4">Putative glycosyltransferase EpsH</fullName>
        <ecNumber evidence="4">2.4.-.-</ecNumber>
    </submittedName>
</protein>
<evidence type="ECO:0000313" key="4">
    <source>
        <dbReference type="EMBL" id="KAA6334521.1"/>
    </source>
</evidence>
<proteinExistence type="predicted"/>
<feature type="domain" description="Glycosyltransferase 2-like" evidence="3">
    <location>
        <begin position="5"/>
        <end position="121"/>
    </location>
</feature>
<dbReference type="CDD" id="cd00761">
    <property type="entry name" value="Glyco_tranf_GTA_type"/>
    <property type="match status" value="1"/>
</dbReference>
<dbReference type="EMBL" id="SNRY01000989">
    <property type="protein sequence ID" value="KAA6334521.1"/>
    <property type="molecule type" value="Genomic_DNA"/>
</dbReference>
<dbReference type="AlphaFoldDB" id="A0A5J4RNQ7"/>
<dbReference type="InterPro" id="IPR001173">
    <property type="entry name" value="Glyco_trans_2-like"/>
</dbReference>
<name>A0A5J4RNQ7_9ZZZZ</name>
<keyword evidence="1 4" id="KW-0328">Glycosyltransferase</keyword>
<dbReference type="PANTHER" id="PTHR22916:SF51">
    <property type="entry name" value="GLYCOSYLTRANSFERASE EPSH-RELATED"/>
    <property type="match status" value="1"/>
</dbReference>
<dbReference type="SUPFAM" id="SSF53448">
    <property type="entry name" value="Nucleotide-diphospho-sugar transferases"/>
    <property type="match status" value="1"/>
</dbReference>
<sequence>MAILLQITEEYPTRKSQIRIIHHEKNRGLAAARNTGLEAATSEYIIHCDSDDWVEKDMCEKMLNEALEHHSDVVVTDYILEYSHKRIYKKQTIPSNNIECINWLLNEKLRGSNWNKLVKRNLLVENSIKYIEGIDMWEDLIISIKIFFFAKKTSYLNEAFYHYIQYNYASYTKLLTRKSLENLISGVEEIEHFFLHKNILDFYVKNLNYLKLAVKLHLLLNSRGKQQLEWNNLYTSANNYIFLYQALSNYLKIALWFASKKK</sequence>
<dbReference type="EC" id="2.4.-.-" evidence="4"/>
<dbReference type="Gene3D" id="3.90.550.10">
    <property type="entry name" value="Spore Coat Polysaccharide Biosynthesis Protein SpsA, Chain A"/>
    <property type="match status" value="1"/>
</dbReference>
<evidence type="ECO:0000256" key="1">
    <source>
        <dbReference type="ARBA" id="ARBA00022676"/>
    </source>
</evidence>
<accession>A0A5J4RNQ7</accession>
<organism evidence="4">
    <name type="scientific">termite gut metagenome</name>
    <dbReference type="NCBI Taxonomy" id="433724"/>
    <lineage>
        <taxon>unclassified sequences</taxon>
        <taxon>metagenomes</taxon>
        <taxon>organismal metagenomes</taxon>
    </lineage>
</organism>
<reference evidence="4" key="1">
    <citation type="submission" date="2019-03" db="EMBL/GenBank/DDBJ databases">
        <title>Single cell metagenomics reveals metabolic interactions within the superorganism composed of flagellate Streblomastix strix and complex community of Bacteroidetes bacteria on its surface.</title>
        <authorList>
            <person name="Treitli S.C."/>
            <person name="Kolisko M."/>
            <person name="Husnik F."/>
            <person name="Keeling P."/>
            <person name="Hampl V."/>
        </authorList>
    </citation>
    <scope>NUCLEOTIDE SEQUENCE</scope>
    <source>
        <strain evidence="4">STM</strain>
    </source>
</reference>
<gene>
    <name evidence="4" type="ORF">EZS27_017173</name>
</gene>
<dbReference type="Pfam" id="PF00535">
    <property type="entry name" value="Glycos_transf_2"/>
    <property type="match status" value="1"/>
</dbReference>
<dbReference type="PANTHER" id="PTHR22916">
    <property type="entry name" value="GLYCOSYLTRANSFERASE"/>
    <property type="match status" value="1"/>
</dbReference>
<dbReference type="InterPro" id="IPR029044">
    <property type="entry name" value="Nucleotide-diphossugar_trans"/>
</dbReference>
<evidence type="ECO:0000259" key="3">
    <source>
        <dbReference type="Pfam" id="PF00535"/>
    </source>
</evidence>